<dbReference type="RefSeq" id="WP_080096264.1">
    <property type="nucleotide sequence ID" value="NZ_MYLL01000033.1"/>
</dbReference>
<comment type="caution">
    <text evidence="2">The sequence shown here is derived from an EMBL/GenBank/DDBJ whole genome shotgun (WGS) entry which is preliminary data.</text>
</comment>
<dbReference type="AlphaFoldDB" id="A0A624VRZ1"/>
<evidence type="ECO:0000313" key="2">
    <source>
        <dbReference type="EMBL" id="ECZ7108443.1"/>
    </source>
</evidence>
<feature type="coiled-coil region" evidence="1">
    <location>
        <begin position="40"/>
        <end position="114"/>
    </location>
</feature>
<proteinExistence type="predicted"/>
<organism evidence="2">
    <name type="scientific">Salmonella enterica</name>
    <name type="common">Salmonella choleraesuis</name>
    <dbReference type="NCBI Taxonomy" id="28901"/>
    <lineage>
        <taxon>Bacteria</taxon>
        <taxon>Pseudomonadati</taxon>
        <taxon>Pseudomonadota</taxon>
        <taxon>Gammaproteobacteria</taxon>
        <taxon>Enterobacterales</taxon>
        <taxon>Enterobacteriaceae</taxon>
        <taxon>Salmonella</taxon>
    </lineage>
</organism>
<accession>A0A624VRZ1</accession>
<dbReference type="EMBL" id="AALHOE010000004">
    <property type="protein sequence ID" value="ECZ7108443.1"/>
    <property type="molecule type" value="Genomic_DNA"/>
</dbReference>
<evidence type="ECO:0000256" key="1">
    <source>
        <dbReference type="SAM" id="Coils"/>
    </source>
</evidence>
<name>A0A624VRZ1_SALER</name>
<keyword evidence="1" id="KW-0175">Coiled coil</keyword>
<gene>
    <name evidence="2" type="ORF">F8326_02060</name>
</gene>
<protein>
    <submittedName>
        <fullName evidence="2">Uncharacterized protein</fullName>
    </submittedName>
</protein>
<sequence>MWVKWLKRIPWGDLLLLLVVFLLLGWVWVKGYDSGHLDAQRDGEQRLAQLQSQFDTYRREDAVKQTEALMDIVRRYNAQVAAAHKADEDFQAKKQQLERENVALKKQIADVTRQWVDEKGKHHPIECVFTRGFVQQYNTALGVTGAHNAGHHESTAATSASAGTTTGTTDTAVTRLRDSGVSQADILANVTDNARQCRVWREQLNGVLDYTDSLHQKEGEK</sequence>
<reference evidence="2" key="1">
    <citation type="submission" date="2019-10" db="EMBL/GenBank/DDBJ databases">
        <authorList>
            <consortium name="PulseNet: The National Subtyping Network for Foodborne Disease Surveillance"/>
            <person name="Tarr C.L."/>
            <person name="Trees E."/>
            <person name="Katz L.S."/>
            <person name="Carleton-Romer H.A."/>
            <person name="Stroika S."/>
            <person name="Kucerova Z."/>
            <person name="Roache K.F."/>
            <person name="Sabol A.L."/>
            <person name="Besser J."/>
            <person name="Gerner-Smidt P."/>
        </authorList>
    </citation>
    <scope>NUCLEOTIDE SEQUENCE</scope>
    <source>
        <strain evidence="2">PNUSAS104021</strain>
    </source>
</reference>